<accession>A0A3G5BMM4</accession>
<evidence type="ECO:0000256" key="1">
    <source>
        <dbReference type="SAM" id="Phobius"/>
    </source>
</evidence>
<feature type="transmembrane region" description="Helical" evidence="1">
    <location>
        <begin position="49"/>
        <end position="71"/>
    </location>
</feature>
<dbReference type="InterPro" id="IPR032441">
    <property type="entry name" value="SP24"/>
</dbReference>
<reference evidence="2" key="1">
    <citation type="journal article" date="2018" name="J. Gen. Virol.">
        <title>Detection of novel and recognized RNA viruses in mosquitoes from the Yucatan Peninsula of Mexico using metagenomics and characterization of their in vitro host ranges.</title>
        <authorList>
            <person name="Charles J."/>
            <person name="Tangudu C.S."/>
            <person name="Hurt S.L."/>
            <person name="Tumescheit C."/>
            <person name="Firth A.E."/>
            <person name="Garcia-Rejon J.E."/>
            <person name="Machain-Williams C."/>
            <person name="Blitvich B.J."/>
        </authorList>
    </citation>
    <scope>NUCLEOTIDE SEQUENCE</scope>
    <source>
        <strain evidence="2">UXMV-M985</strain>
    </source>
</reference>
<dbReference type="EMBL" id="MH719095">
    <property type="protein sequence ID" value="AYW01745.1"/>
    <property type="molecule type" value="Genomic_RNA"/>
</dbReference>
<keyword evidence="1" id="KW-0472">Membrane</keyword>
<evidence type="ECO:0000313" key="2">
    <source>
        <dbReference type="EMBL" id="AYW01745.1"/>
    </source>
</evidence>
<sequence>MVLQRTGTVVNQRTMASPNVPVPKKPTIKSRLAQIRDTSGFNFSKYFDYASSVLLDTTFVMFFILSAYLCFNYTTKGESSHLVKFVKNFVNHFPSFADSECTILGLILVAVPFIPAIFTVSASNRAGAVFCTIAYYVFVPERTVYEYLIHGAIVYLILRTNVKQFRVIGLVLLFLSYIMQFTVPLPSGKGYSVCNNTTAE</sequence>
<organism evidence="2 3">
    <name type="scientific">Uxmal virus</name>
    <dbReference type="NCBI Taxonomy" id="2488578"/>
    <lineage>
        <taxon>Viruses</taxon>
        <taxon>Riboviria</taxon>
        <taxon>Negevirus</taxon>
    </lineage>
</organism>
<protein>
    <submittedName>
        <fullName evidence="2">Membrane-associated protein</fullName>
    </submittedName>
</protein>
<feature type="transmembrane region" description="Helical" evidence="1">
    <location>
        <begin position="165"/>
        <end position="183"/>
    </location>
</feature>
<dbReference type="Proteomes" id="UP001229280">
    <property type="component" value="Segment"/>
</dbReference>
<evidence type="ECO:0000313" key="3">
    <source>
        <dbReference type="Proteomes" id="UP001229280"/>
    </source>
</evidence>
<keyword evidence="1" id="KW-0812">Transmembrane</keyword>
<keyword evidence="1" id="KW-1133">Transmembrane helix</keyword>
<dbReference type="Pfam" id="PF16504">
    <property type="entry name" value="SP24"/>
    <property type="match status" value="1"/>
</dbReference>
<proteinExistence type="predicted"/>
<feature type="transmembrane region" description="Helical" evidence="1">
    <location>
        <begin position="101"/>
        <end position="121"/>
    </location>
</feature>
<name>A0A3G5BMM4_9VIRU</name>